<dbReference type="RefSeq" id="XP_033629855.1">
    <property type="nucleotide sequence ID" value="XM_033773964.1"/>
</dbReference>
<feature type="region of interest" description="Disordered" evidence="1">
    <location>
        <begin position="119"/>
        <end position="150"/>
    </location>
</feature>
<evidence type="ECO:0000256" key="1">
    <source>
        <dbReference type="SAM" id="MobiDB-lite"/>
    </source>
</evidence>
<dbReference type="AlphaFoldDB" id="A0A0U2IWK5"/>
<feature type="compositionally biased region" description="Acidic residues" evidence="1">
    <location>
        <begin position="121"/>
        <end position="133"/>
    </location>
</feature>
<evidence type="ECO:0000256" key="2">
    <source>
        <dbReference type="SAM" id="SignalP"/>
    </source>
</evidence>
<feature type="compositionally biased region" description="Polar residues" evidence="1">
    <location>
        <begin position="135"/>
        <end position="146"/>
    </location>
</feature>
<reference evidence="3" key="1">
    <citation type="submission" date="2015-08" db="EMBL/GenBank/DDBJ databases">
        <authorList>
            <person name="Babu N.S."/>
            <person name="Beckwith C.J."/>
            <person name="Beseler K.G."/>
            <person name="Brison A."/>
            <person name="Carone J.V."/>
            <person name="Caskin T.P."/>
            <person name="Diamond M."/>
            <person name="Durham M.E."/>
            <person name="Foxe J.M."/>
            <person name="Go M."/>
            <person name="Henderson B.A."/>
            <person name="Jones I.B."/>
            <person name="McGettigan J.A."/>
            <person name="Micheletti S.J."/>
            <person name="Nasrallah M.E."/>
            <person name="Ortiz D."/>
            <person name="Piller C.R."/>
            <person name="Privatt S.R."/>
            <person name="Schneider S.L."/>
            <person name="Sharp S."/>
            <person name="Smith T.C."/>
            <person name="Stanton J.D."/>
            <person name="Ullery H.E."/>
            <person name="Wilson R.J."/>
            <person name="Serrano M.G."/>
            <person name="Buck G."/>
            <person name="Lee V."/>
            <person name="Wang Y."/>
            <person name="Carvalho R."/>
            <person name="Voegtly L."/>
            <person name="Shi R."/>
            <person name="Duckworth R."/>
            <person name="Johnson A."/>
            <person name="Loviza R."/>
            <person name="Walstead R."/>
            <person name="Shah Z."/>
            <person name="Kiflezghi M."/>
            <person name="Wade K."/>
            <person name="Ball S.L."/>
            <person name="Bradley K.W."/>
            <person name="Asai D.J."/>
            <person name="Bowman C.A."/>
            <person name="Russell D.A."/>
            <person name="Pope W.H."/>
            <person name="Jacobs-Sera D."/>
            <person name="Hendrix R.W."/>
            <person name="Hatfull G.F."/>
        </authorList>
    </citation>
    <scope>NUCLEOTIDE SEQUENCE</scope>
    <source>
        <tissue evidence="3">Radial nerve</tissue>
    </source>
</reference>
<dbReference type="OrthoDB" id="10364155at2759"/>
<name>A0A0U2IWK5_ASTRU</name>
<dbReference type="GeneID" id="117291943"/>
<organism evidence="3">
    <name type="scientific">Asterias rubens</name>
    <name type="common">Common European starfish</name>
    <name type="synonym">Asterias vulgaris</name>
    <dbReference type="NCBI Taxonomy" id="7604"/>
    <lineage>
        <taxon>Eukaryota</taxon>
        <taxon>Metazoa</taxon>
        <taxon>Echinodermata</taxon>
        <taxon>Eleutherozoa</taxon>
        <taxon>Asterozoa</taxon>
        <taxon>Asteroidea</taxon>
        <taxon>Forcipulatacea</taxon>
        <taxon>Forcipulatida</taxon>
        <taxon>Asteriidae</taxon>
        <taxon>Asterias</taxon>
    </lineage>
</organism>
<dbReference type="OMA" id="AANACCR"/>
<feature type="chain" id="PRO_5006830687" evidence="2">
    <location>
        <begin position="26"/>
        <end position="161"/>
    </location>
</feature>
<evidence type="ECO:0000313" key="3">
    <source>
        <dbReference type="EMBL" id="ALJ99960.1"/>
    </source>
</evidence>
<feature type="compositionally biased region" description="Low complexity" evidence="1">
    <location>
        <begin position="73"/>
        <end position="89"/>
    </location>
</feature>
<accession>A0A0U2IWK5</accession>
<sequence>MRTTTLFVIQTVVVIGYFTCSSTAAANACCRGTCHDIPPGCNCPYKSYLCGELNALTMGKRKADDTSYLLTQEQETQQQNQQRRTQQTQPWVDRQPDDDRIVDVLNNLLKLFKETHQGDQDGFDLQDQSDDWEPVTSSRKQQSENAHNVYRHQPLFSADIL</sequence>
<keyword evidence="2" id="KW-0732">Signal</keyword>
<feature type="region of interest" description="Disordered" evidence="1">
    <location>
        <begin position="73"/>
        <end position="96"/>
    </location>
</feature>
<protein>
    <submittedName>
        <fullName evidence="3">Orexin-type 2</fullName>
    </submittedName>
</protein>
<feature type="signal peptide" evidence="2">
    <location>
        <begin position="1"/>
        <end position="25"/>
    </location>
</feature>
<proteinExistence type="evidence at transcript level"/>
<dbReference type="EMBL" id="KT601718">
    <property type="protein sequence ID" value="ALJ99960.1"/>
    <property type="molecule type" value="mRNA"/>
</dbReference>